<comment type="caution">
    <text evidence="4">The sequence shown here is derived from an EMBL/GenBank/DDBJ whole genome shotgun (WGS) entry which is preliminary data.</text>
</comment>
<dbReference type="EMBL" id="VIAQ01000008">
    <property type="protein sequence ID" value="TQD27613.1"/>
    <property type="molecule type" value="Genomic_DNA"/>
</dbReference>
<dbReference type="InterPro" id="IPR000601">
    <property type="entry name" value="PKD_dom"/>
</dbReference>
<dbReference type="PANTHER" id="PTHR44119:SF4">
    <property type="entry name" value="AEROBIC COBALTOCHELATASE SUBUNIT COBN"/>
    <property type="match status" value="1"/>
</dbReference>
<feature type="region of interest" description="Disordered" evidence="1">
    <location>
        <begin position="2402"/>
        <end position="2438"/>
    </location>
</feature>
<proteinExistence type="predicted"/>
<dbReference type="PANTHER" id="PTHR44119">
    <property type="entry name" value="MAGNESIUM-CHELATASE SUBUNIT CHLH, CHLOROPLASTIC"/>
    <property type="match status" value="1"/>
</dbReference>
<evidence type="ECO:0000256" key="2">
    <source>
        <dbReference type="SAM" id="Phobius"/>
    </source>
</evidence>
<dbReference type="PROSITE" id="PS50093">
    <property type="entry name" value="PKD"/>
    <property type="match status" value="2"/>
</dbReference>
<dbReference type="CDD" id="cd10150">
    <property type="entry name" value="CobN_like"/>
    <property type="match status" value="1"/>
</dbReference>
<evidence type="ECO:0000259" key="3">
    <source>
        <dbReference type="PROSITE" id="PS50093"/>
    </source>
</evidence>
<dbReference type="SUPFAM" id="SSF49299">
    <property type="entry name" value="PKD domain"/>
    <property type="match status" value="2"/>
</dbReference>
<reference evidence="4 5" key="1">
    <citation type="submission" date="2019-06" db="EMBL/GenBank/DDBJ databases">
        <title>Draft genome sequence of Methanolobus vulcani B1d.</title>
        <authorList>
            <person name="Creighbaum A.J."/>
            <person name="Ticak T."/>
            <person name="Hariraju D."/>
            <person name="Arivett B.A."/>
            <person name="Ferguson D.J.Jr."/>
        </authorList>
    </citation>
    <scope>NUCLEOTIDE SEQUENCE [LARGE SCALE GENOMIC DNA]</scope>
    <source>
        <strain evidence="4 5">B1d</strain>
    </source>
</reference>
<feature type="domain" description="PKD" evidence="3">
    <location>
        <begin position="407"/>
        <end position="455"/>
    </location>
</feature>
<keyword evidence="5" id="KW-1185">Reference proteome</keyword>
<evidence type="ECO:0000313" key="4">
    <source>
        <dbReference type="EMBL" id="TQD27613.1"/>
    </source>
</evidence>
<dbReference type="FunFam" id="2.60.40.10:FF:000270">
    <property type="entry name" value="Cell surface protein"/>
    <property type="match status" value="2"/>
</dbReference>
<dbReference type="Pfam" id="PF02514">
    <property type="entry name" value="CobN-Mg_chel"/>
    <property type="match status" value="1"/>
</dbReference>
<dbReference type="Gene3D" id="2.60.40.10">
    <property type="entry name" value="Immunoglobulins"/>
    <property type="match status" value="3"/>
</dbReference>
<dbReference type="GO" id="GO:0051116">
    <property type="term" value="F:cobaltochelatase activity"/>
    <property type="evidence" value="ECO:0007669"/>
    <property type="project" value="UniProtKB-EC"/>
</dbReference>
<feature type="transmembrane region" description="Helical" evidence="2">
    <location>
        <begin position="2461"/>
        <end position="2479"/>
    </location>
</feature>
<keyword evidence="2" id="KW-1133">Transmembrane helix</keyword>
<dbReference type="CDD" id="cd00146">
    <property type="entry name" value="PKD"/>
    <property type="match status" value="2"/>
</dbReference>
<keyword evidence="4" id="KW-0436">Ligase</keyword>
<evidence type="ECO:0000256" key="1">
    <source>
        <dbReference type="SAM" id="MobiDB-lite"/>
    </source>
</evidence>
<protein>
    <submittedName>
        <fullName evidence="4">Cobaltochelatase subunit CobN</fullName>
        <ecNumber evidence="4">6.6.1.2</ecNumber>
    </submittedName>
</protein>
<dbReference type="Proteomes" id="UP000319335">
    <property type="component" value="Unassembled WGS sequence"/>
</dbReference>
<organism evidence="4 5">
    <name type="scientific">Methanolobus vulcani</name>
    <dbReference type="NCBI Taxonomy" id="38026"/>
    <lineage>
        <taxon>Archaea</taxon>
        <taxon>Methanobacteriati</taxon>
        <taxon>Methanobacteriota</taxon>
        <taxon>Stenosarchaea group</taxon>
        <taxon>Methanomicrobia</taxon>
        <taxon>Methanosarcinales</taxon>
        <taxon>Methanosarcinaceae</taxon>
        <taxon>Methanolobus</taxon>
    </lineage>
</organism>
<dbReference type="SUPFAM" id="SSF117074">
    <property type="entry name" value="Hypothetical protein PA1324"/>
    <property type="match status" value="6"/>
</dbReference>
<accession>A0A7Z8KQ63</accession>
<dbReference type="EC" id="6.6.1.2" evidence="4"/>
<name>A0A7Z8KQ63_9EURY</name>
<dbReference type="InterPro" id="IPR003672">
    <property type="entry name" value="CobN/Mg_chltase"/>
</dbReference>
<dbReference type="NCBIfam" id="NF004645">
    <property type="entry name" value="PRK05989.2-3"/>
    <property type="match status" value="1"/>
</dbReference>
<dbReference type="SMART" id="SM00089">
    <property type="entry name" value="PKD"/>
    <property type="match status" value="2"/>
</dbReference>
<feature type="domain" description="PKD" evidence="3">
    <location>
        <begin position="718"/>
        <end position="765"/>
    </location>
</feature>
<evidence type="ECO:0000313" key="5">
    <source>
        <dbReference type="Proteomes" id="UP000319335"/>
    </source>
</evidence>
<sequence length="2484" mass="275958">MVVDMIVKDRNWFKIVGKTFLVFLLCIVMLSANAMALDLSQFELVSNIESNSNGNFIFEDISNGNYTLIAVNETNSSKSGLIYYKKEIVVSVNNSDLSDFDLSLDSSDLTEYEDICSLLDRSNISGRAYYYSSGMNREFNKACTIVMLDPVTQELVKNTTSDSSGNYLLTDIPNGNYTLIAVNETNSSKSGLIYYKKEIDVSVNNNDVSDFDISLDSSDLTEYEDICSLLDHSNISGRAYYYSSGMNREFNKACTIVMLDPVTQELVKNTTSDSLGNYLFTDVPNGNYTLIAVNETNSSKSGLIYYKEQIPVTVNNSDLSDFDLSLDSSDLTEYKEICSLLSLSDISGRAYYYSSGMNREFNKACTIVLLKPKSIYLLPIAGFSIDKTSGETPLSIQFTDQSLNAESWFWDFGDGSNSTDKNPSHTYLSEGTFTVELTVTNSEGSDVETKTDLIIVQLPDPIIIPNYDTTFKLFLSTTSDSLGNYLFTGIPNGNYTLIAVNETNSSKSGLIYYKKEIDVSVNNSDLSDFDISLDSSDLTEYEDICSLLVRSNISGRAYYYSSGMNREFNKACTIVMLNPVTQELVKNTTSDSSGNYLFTDVPNGNYTLIAVNETNSSKSGLIYYKEQIPVTVNNNDVSDFDISLDSSDLTEYKKICSLLSLSDISGRAYYYSSGMNREFNKACTILLLEHRLVQSLPVADFSANQTSGENPLSVQFTDESSNAESWFWDFGDGSNSTDQNPSHTYLSDGTFTVELTVTNTAGSDAEIKSDFITVNASSNSSDSYGSVYEFFLSTSCNNLGEFSFADVPNGEYRIAAINWSTAMAPGMWLTNVTDVTVEDGLPVDVGNLSMRKNYETIDHDDILSMLNNTSISGKTIGKNLDNKISTVLLTNQFGEYVANTTCNEDGEFLFTGIRNGEYTVSAVNWSTAMAPGMWLTNVTDVTVEYAQPVDVGNLSMRKNYETIDHDAILSMLNETNISGKTIGKNLDNKVSTVLLTNQFGEYVANTTCNEDGEFLFTGIRNGEYTVSAVNWSTAMAPGMWLTNVTDVTVEYAQPVDVGNLSMRKNYETIDHDAIFALLDRTTISGKTIGKNLDDKLSDVILMRKRTVAVSNEPHLNVSFITGYSSYKTQLANFAQRINSNSTYNIAASYYITDDLPDDIDFNHTDIIYIVMVTQTASEFEEQVQFAIDNGAVVIGKNTDLPESDYAIPSSFGNDTEEFKAHLYEYWTGTAIDDTNLDNLMFYLAKEYYGREDLTVEAADYVSSAIYHSAIADKVPEYMMLDTEEYFEWYASRTDGHAFDENAPTIGITFYRSYYLDDIDAVDKLIASFEEKGANVIACFGDPDTSIDSYFNYSEETKVDAVVSFNYRGNYFDLEEMNVPVIDAILNPSMNASEWANSSTPLAIARMDRIYRPESYGLIDPIMIGATETIQVANTTAYIAVDEQIDWLTDRAIAQANLGLEDESDKKVVIIYYNHGGGKDNIGASYLEVMPSIVNLLEGMEAEGYDIDSSMIPNKTELVDLITYQGRNVGTWAPGELEALVETGEVELIPESTYLSWFNELPDERREEVTETWGEAPGEIMVYTDENGDKFIVIPKINISDNVILAPQPTRGWLQDNEVLYHDTELAPHHQYIAFYLWLQHEFDADVMVNMGRHGTVEWLPGKEFGLLSEEWPALMVGDIPVIYPYVMDGLGEGIQAKRRGNAVIIDHLIPPVISAGLYGDYATLSSEITIYKTYVSEDEYKKAHFDDIVNLTIALGLDEQVNMSLAENDDTIDDFLEEVDDVLIELKSLSMPYGLHVLGEAPEGDELVGMVNSMLGNNFSELVEMHNTSDSASTDLLTLVLLENMPTTDAQLQILGTSVAEIDEKLNTSIKYAELLGEADNEVQQVLNAMDGEYIEGNLGGDPVQKPGTLPSGRNFYSFDENLIPSEEAWDNAVELIDKWLAEYYAENGEYPTKVGYILWAGETTRHEGVMEAQILYLMGIKPEWDDGEVAGITAINSSDLGRPRIDVVVQISGLYRDTFPGKIVLLDRAVRLAYEQEETADCPNYVKQSADELKLIFDESIENETLSLDVAQFRIFGPAPDAYGTGMANAVDSSDTWENTSELAELYINKMCYIYGENITGQTIAEYIKQQTGRVVEIDNTAVFENNLNGTAAIFHSRSSSTYGSLDTDDFYQYMGGLYNAIKYISGTDPDTYVVNLRYLNDAEIQTLQTYLTNELYARYLNPSWIAGMQLSGFEGAREMSEFIDNLWGWEALNPDIISDDVWNSVYDTYINDAELSNWMQANNPYAYNAALATMANTALKGNWDPSDAILNDIIKRYVESVVDYGVTCCHHTCGNALLDDFVQGQMQAAGVSLEMQEAYKKAMYEATFREDTQVQQTDITSVKTKDDSLNSIQRAMLAEAAANQSSTSESGGAGIDTVQPLEEGSKSTPDDYVEGYEMTPESVNNADTTSSLSFSSSDVVASVFVLGAVGAIYLGFWKRRKI</sequence>
<keyword evidence="2" id="KW-0472">Membrane</keyword>
<dbReference type="InterPro" id="IPR013783">
    <property type="entry name" value="Ig-like_fold"/>
</dbReference>
<dbReference type="Pfam" id="PF18911">
    <property type="entry name" value="PKD_4"/>
    <property type="match status" value="2"/>
</dbReference>
<dbReference type="InterPro" id="IPR022409">
    <property type="entry name" value="PKD/Chitinase_dom"/>
</dbReference>
<gene>
    <name evidence="4" type="primary">cobN</name>
    <name evidence="4" type="ORF">FKV42_02825</name>
</gene>
<dbReference type="InterPro" id="IPR035986">
    <property type="entry name" value="PKD_dom_sf"/>
</dbReference>
<keyword evidence="2" id="KW-0812">Transmembrane</keyword>